<dbReference type="Pfam" id="PF02798">
    <property type="entry name" value="GST_N"/>
    <property type="match status" value="1"/>
</dbReference>
<proteinExistence type="predicted"/>
<dbReference type="SUPFAM" id="SSF47616">
    <property type="entry name" value="GST C-terminal domain-like"/>
    <property type="match status" value="1"/>
</dbReference>
<dbReference type="RefSeq" id="WP_123689771.1">
    <property type="nucleotide sequence ID" value="NZ_AP019700.1"/>
</dbReference>
<dbReference type="Gene3D" id="3.40.30.10">
    <property type="entry name" value="Glutaredoxin"/>
    <property type="match status" value="1"/>
</dbReference>
<dbReference type="EMBL" id="RJKX01000013">
    <property type="protein sequence ID" value="ROQ00500.1"/>
    <property type="molecule type" value="Genomic_DNA"/>
</dbReference>
<dbReference type="Gene3D" id="1.20.1050.10">
    <property type="match status" value="1"/>
</dbReference>
<dbReference type="PANTHER" id="PTHR44051:SF21">
    <property type="entry name" value="GLUTATHIONE S-TRANSFERASE FAMILY PROTEIN"/>
    <property type="match status" value="1"/>
</dbReference>
<dbReference type="InterPro" id="IPR036249">
    <property type="entry name" value="Thioredoxin-like_sf"/>
</dbReference>
<dbReference type="SFLD" id="SFLDG01150">
    <property type="entry name" value="Main.1:_Beta-like"/>
    <property type="match status" value="1"/>
</dbReference>
<dbReference type="OrthoDB" id="9811242at2"/>
<dbReference type="CDD" id="cd03207">
    <property type="entry name" value="GST_C_8"/>
    <property type="match status" value="1"/>
</dbReference>
<dbReference type="AlphaFoldDB" id="A0A3N1MCM4"/>
<comment type="caution">
    <text evidence="3">The sequence shown here is derived from an EMBL/GenBank/DDBJ whole genome shotgun (WGS) entry which is preliminary data.</text>
</comment>
<dbReference type="InterPro" id="IPR004045">
    <property type="entry name" value="Glutathione_S-Trfase_N"/>
</dbReference>
<sequence length="205" mass="22682">MPAETELVLYHMPQSRSITVLWMLEELGRPYRIQKLDVNRNEQRGAAYLKINPSGKVPAVADGDLLVTERGAIMVYLADRYAPGRLAPRVDEPDRADYLRWMFYAIGVMEPQFALALVKAPIEAPPGALAWGEWDTMIGVLEKAAKSGPYLLGDRFSAADIMVGSFIGWAMQMGLLPKEGAIADYAARTIDRPSWARTLAADGTR</sequence>
<dbReference type="PANTHER" id="PTHR44051">
    <property type="entry name" value="GLUTATHIONE S-TRANSFERASE-RELATED"/>
    <property type="match status" value="1"/>
</dbReference>
<dbReference type="SUPFAM" id="SSF52833">
    <property type="entry name" value="Thioredoxin-like"/>
    <property type="match status" value="1"/>
</dbReference>
<keyword evidence="4" id="KW-1185">Reference proteome</keyword>
<gene>
    <name evidence="3" type="ORF">EDC65_2299</name>
</gene>
<protein>
    <submittedName>
        <fullName evidence="3">Glutathione S-transferase</fullName>
    </submittedName>
</protein>
<dbReference type="CDD" id="cd03046">
    <property type="entry name" value="GST_N_GTT1_like"/>
    <property type="match status" value="1"/>
</dbReference>
<accession>A0A3N1MCM4</accession>
<name>A0A3N1MCM4_9PROT</name>
<evidence type="ECO:0000313" key="4">
    <source>
        <dbReference type="Proteomes" id="UP000278222"/>
    </source>
</evidence>
<dbReference type="PROSITE" id="PS50405">
    <property type="entry name" value="GST_CTER"/>
    <property type="match status" value="1"/>
</dbReference>
<reference evidence="3 4" key="1">
    <citation type="submission" date="2018-11" db="EMBL/GenBank/DDBJ databases">
        <title>Genomic Encyclopedia of Type Strains, Phase IV (KMG-IV): sequencing the most valuable type-strain genomes for metagenomic binning, comparative biology and taxonomic classification.</title>
        <authorList>
            <person name="Goeker M."/>
        </authorList>
    </citation>
    <scope>NUCLEOTIDE SEQUENCE [LARGE SCALE GENOMIC DNA]</scope>
    <source>
        <strain evidence="3 4">DSM 5900</strain>
    </source>
</reference>
<dbReference type="SFLD" id="SFLDS00019">
    <property type="entry name" value="Glutathione_Transferase_(cytos"/>
    <property type="match status" value="1"/>
</dbReference>
<evidence type="ECO:0000313" key="3">
    <source>
        <dbReference type="EMBL" id="ROQ00500.1"/>
    </source>
</evidence>
<dbReference type="Pfam" id="PF13410">
    <property type="entry name" value="GST_C_2"/>
    <property type="match status" value="1"/>
</dbReference>
<organism evidence="3 4">
    <name type="scientific">Stella humosa</name>
    <dbReference type="NCBI Taxonomy" id="94"/>
    <lineage>
        <taxon>Bacteria</taxon>
        <taxon>Pseudomonadati</taxon>
        <taxon>Pseudomonadota</taxon>
        <taxon>Alphaproteobacteria</taxon>
        <taxon>Rhodospirillales</taxon>
        <taxon>Stellaceae</taxon>
        <taxon>Stella</taxon>
    </lineage>
</organism>
<evidence type="ECO:0000259" key="1">
    <source>
        <dbReference type="PROSITE" id="PS50404"/>
    </source>
</evidence>
<dbReference type="InterPro" id="IPR036282">
    <property type="entry name" value="Glutathione-S-Trfase_C_sf"/>
</dbReference>
<feature type="domain" description="GST N-terminal" evidence="1">
    <location>
        <begin position="4"/>
        <end position="85"/>
    </location>
</feature>
<dbReference type="PROSITE" id="PS50404">
    <property type="entry name" value="GST_NTER"/>
    <property type="match status" value="1"/>
</dbReference>
<evidence type="ECO:0000259" key="2">
    <source>
        <dbReference type="PROSITE" id="PS50405"/>
    </source>
</evidence>
<dbReference type="InterPro" id="IPR010987">
    <property type="entry name" value="Glutathione-S-Trfase_C-like"/>
</dbReference>
<dbReference type="InterPro" id="IPR040079">
    <property type="entry name" value="Glutathione_S-Trfase"/>
</dbReference>
<keyword evidence="3" id="KW-0808">Transferase</keyword>
<dbReference type="GO" id="GO:0016740">
    <property type="term" value="F:transferase activity"/>
    <property type="evidence" value="ECO:0007669"/>
    <property type="project" value="UniProtKB-KW"/>
</dbReference>
<dbReference type="Proteomes" id="UP000278222">
    <property type="component" value="Unassembled WGS sequence"/>
</dbReference>
<dbReference type="SFLD" id="SFLDG00358">
    <property type="entry name" value="Main_(cytGST)"/>
    <property type="match status" value="1"/>
</dbReference>
<feature type="domain" description="GST C-terminal" evidence="2">
    <location>
        <begin position="91"/>
        <end position="205"/>
    </location>
</feature>